<evidence type="ECO:0000256" key="2">
    <source>
        <dbReference type="SAM" id="SignalP"/>
    </source>
</evidence>
<dbReference type="Gene3D" id="2.60.120.260">
    <property type="entry name" value="Galactose-binding domain-like"/>
    <property type="match status" value="1"/>
</dbReference>
<protein>
    <submittedName>
        <fullName evidence="4">Lamin tail domain-containing protein</fullName>
    </submittedName>
</protein>
<proteinExistence type="predicted"/>
<dbReference type="PROSITE" id="PS51841">
    <property type="entry name" value="LTD"/>
    <property type="match status" value="2"/>
</dbReference>
<dbReference type="Pfam" id="PF08757">
    <property type="entry name" value="CotH"/>
    <property type="match status" value="1"/>
</dbReference>
<dbReference type="InterPro" id="IPR008979">
    <property type="entry name" value="Galactose-bd-like_sf"/>
</dbReference>
<comment type="caution">
    <text evidence="4">The sequence shown here is derived from an EMBL/GenBank/DDBJ whole genome shotgun (WGS) entry which is preliminary data.</text>
</comment>
<dbReference type="Proteomes" id="UP001165653">
    <property type="component" value="Unassembled WGS sequence"/>
</dbReference>
<dbReference type="InterPro" id="IPR036415">
    <property type="entry name" value="Lamin_tail_dom_sf"/>
</dbReference>
<evidence type="ECO:0000256" key="1">
    <source>
        <dbReference type="SAM" id="MobiDB-lite"/>
    </source>
</evidence>
<evidence type="ECO:0000259" key="3">
    <source>
        <dbReference type="PROSITE" id="PS51841"/>
    </source>
</evidence>
<dbReference type="InterPro" id="IPR001322">
    <property type="entry name" value="Lamin_tail_dom"/>
</dbReference>
<keyword evidence="5" id="KW-1185">Reference proteome</keyword>
<dbReference type="Gene3D" id="2.60.40.1260">
    <property type="entry name" value="Lamin Tail domain"/>
    <property type="match status" value="2"/>
</dbReference>
<name>A0ABT3G0A9_9BACT</name>
<dbReference type="PANTHER" id="PTHR40050">
    <property type="entry name" value="INNER SPORE COAT PROTEIN H"/>
    <property type="match status" value="1"/>
</dbReference>
<evidence type="ECO:0000313" key="4">
    <source>
        <dbReference type="EMBL" id="MCW1913271.1"/>
    </source>
</evidence>
<sequence length="1335" mass="143549">MRRFSAALSISLCLTSAAYAEVMISEFLADNSNGIEDDFGDREDWIELYNPDGAAVSLDGWWLTDDSANKKQWRIPAVSLPAKGTLLIWASGRNRVDPAAPLHTNFGLSKSGEFLGLYKPHASTGQPQLVHSYGASYPVQAPDISYGVSIAQTTTTLVAYGAGQPGRYRVLTNDATGASHYGGSNYAAGNVGTGLSGGWNVSAGFSDTAWTSASPGLGYDTSGGLNAWITTNVQAGFQNVNPSLLFRRTFSLASPSAYASYTLRMKYEDGFVAWINGVEVGRANFAGPTAYNSVATAALDEAVVNSWAEFNVPASALVAGANVLAIQGLNSSVGSSDFLLLPELTGGTNPVAGDAVYFSTPTPGALNNTGTAGPVIFNATPLDPLVPRPLGNGSSPAMNVTAQVIRTKNNITAVRAYHRAMWNAESAAVAMNDAGTGADAIAGDGIYSADLPTNQVAAGQMFRWRFEAQDGQGNITKFPAYADPLDSPQYFGTVAVNGATATSQLPILEWFVQGSPVGGPTAAAFRGSCYYLNRFYDNVGHEIHGQTSSGFPKKSYDFDSNSDHRFVWKEGERAVKDLNLLTNYADKTKTRNTLSQETAKLAGTVYHFAFPVRVQLNGGFHGVMDLVEDGDDRMLERNGLDGEGALYKIYSEGLLGSAEKKTRRDENNADLQAMSAALDPSIALATRRTWAYDNMDIPATVNYLVVRQFNSDRDHGHKNFYLYRDTNRTREWQPIIWDVDLSQGHNYTNQYFDDTLFANNPLNAHTANNRFYNLILESPEMRLMWVRRMRTLMDQMMQPPGTVNGFLETRMRQIAATIDPDPANPSAWTDGDLDTAKWGIHANYVQNRAREEVERVVSGYFGPRRTFLFNSGSGRPLLYAPGNVASTEIPATGQADNAGMISIDSVDYSPAAGTQAGEYLILRNTTAQSVDISGWTLQGGIDHVFKGGTVIPAGNGSAAVEYRGLLHVVKDSAAFRGRGSGPTGGQKRMVQGNYGGQLSARGETVELRNAAGLLIASFTYPGTPSLLQQFLRISELQYHPANPTLAEESAMPGVTEDDFEYLELVNTGAVSLDLGGAKFTEGIGFTFPVTSLPAGQRLIVAKNPGAFALRYPGTVVPVLGPYEGVLANSGEVIELVDAVGENILDFEYKDGWYPATDGDGRSLVIRDPVATSYSDWGSSRMWAISGASGGSPGSTDASLAQAYQGWDNFHFSSAERDDPLISGPDADPDGDGRSNMDEYALATDPRSPDAPLLAFTWSMDGPVKRPALRFRRPANALDLSYQLTANGGLAGPWPSVSTTAVSSTPLPGQTEEVIFRDTASSTAARRFLRLQYQLE</sequence>
<evidence type="ECO:0000313" key="5">
    <source>
        <dbReference type="Proteomes" id="UP001165653"/>
    </source>
</evidence>
<feature type="domain" description="LTD" evidence="3">
    <location>
        <begin position="883"/>
        <end position="1022"/>
    </location>
</feature>
<dbReference type="RefSeq" id="WP_264512555.1">
    <property type="nucleotide sequence ID" value="NZ_JAPDDR010000003.1"/>
</dbReference>
<dbReference type="EMBL" id="JAPDDR010000003">
    <property type="protein sequence ID" value="MCW1913271.1"/>
    <property type="molecule type" value="Genomic_DNA"/>
</dbReference>
<dbReference type="InterPro" id="IPR014867">
    <property type="entry name" value="Spore_coat_CotH_CotH2/3/7"/>
</dbReference>
<dbReference type="SUPFAM" id="SSF74853">
    <property type="entry name" value="Lamin A/C globular tail domain"/>
    <property type="match status" value="2"/>
</dbReference>
<dbReference type="NCBIfam" id="NF041940">
    <property type="entry name" value="choice_anch_X"/>
    <property type="match status" value="1"/>
</dbReference>
<dbReference type="PANTHER" id="PTHR40050:SF1">
    <property type="entry name" value="INNER SPORE COAT PROTEIN H"/>
    <property type="match status" value="1"/>
</dbReference>
<dbReference type="Pfam" id="PF00932">
    <property type="entry name" value="LTD"/>
    <property type="match status" value="2"/>
</dbReference>
<reference evidence="4" key="1">
    <citation type="submission" date="2022-10" db="EMBL/GenBank/DDBJ databases">
        <title>Luteolibacter sp. GHJ8, whole genome shotgun sequencing project.</title>
        <authorList>
            <person name="Zhao G."/>
            <person name="Shen L."/>
        </authorList>
    </citation>
    <scope>NUCLEOTIDE SEQUENCE</scope>
    <source>
        <strain evidence="4">GHJ8</strain>
    </source>
</reference>
<feature type="chain" id="PRO_5046547079" evidence="2">
    <location>
        <begin position="21"/>
        <end position="1335"/>
    </location>
</feature>
<feature type="signal peptide" evidence="2">
    <location>
        <begin position="1"/>
        <end position="20"/>
    </location>
</feature>
<feature type="region of interest" description="Disordered" evidence="1">
    <location>
        <begin position="1214"/>
        <end position="1245"/>
    </location>
</feature>
<organism evidence="4 5">
    <name type="scientific">Luteolibacter rhizosphaerae</name>
    <dbReference type="NCBI Taxonomy" id="2989719"/>
    <lineage>
        <taxon>Bacteria</taxon>
        <taxon>Pseudomonadati</taxon>
        <taxon>Verrucomicrobiota</taxon>
        <taxon>Verrucomicrobiia</taxon>
        <taxon>Verrucomicrobiales</taxon>
        <taxon>Verrucomicrobiaceae</taxon>
        <taxon>Luteolibacter</taxon>
    </lineage>
</organism>
<gene>
    <name evidence="4" type="ORF">OJ996_06795</name>
</gene>
<dbReference type="SUPFAM" id="SSF49785">
    <property type="entry name" value="Galactose-binding domain-like"/>
    <property type="match status" value="1"/>
</dbReference>
<keyword evidence="2" id="KW-0732">Signal</keyword>
<accession>A0ABT3G0A9</accession>
<feature type="domain" description="LTD" evidence="3">
    <location>
        <begin position="15"/>
        <end position="143"/>
    </location>
</feature>